<name>K0RXT2_THAOC</name>
<evidence type="ECO:0000313" key="1">
    <source>
        <dbReference type="EMBL" id="EJK57254.1"/>
    </source>
</evidence>
<dbReference type="AlphaFoldDB" id="K0RXT2"/>
<dbReference type="Proteomes" id="UP000266841">
    <property type="component" value="Unassembled WGS sequence"/>
</dbReference>
<organism evidence="1 2">
    <name type="scientific">Thalassiosira oceanica</name>
    <name type="common">Marine diatom</name>
    <dbReference type="NCBI Taxonomy" id="159749"/>
    <lineage>
        <taxon>Eukaryota</taxon>
        <taxon>Sar</taxon>
        <taxon>Stramenopiles</taxon>
        <taxon>Ochrophyta</taxon>
        <taxon>Bacillariophyta</taxon>
        <taxon>Coscinodiscophyceae</taxon>
        <taxon>Thalassiosirophycidae</taxon>
        <taxon>Thalassiosirales</taxon>
        <taxon>Thalassiosiraceae</taxon>
        <taxon>Thalassiosira</taxon>
    </lineage>
</organism>
<sequence length="49" mass="5870">MKATKFLMKDKSHPDYEKFTLEVKQFEAEYGEDWDGTMIEYDSDFVDLP</sequence>
<evidence type="ECO:0000313" key="2">
    <source>
        <dbReference type="Proteomes" id="UP000266841"/>
    </source>
</evidence>
<protein>
    <submittedName>
        <fullName evidence="1">Uncharacterized protein</fullName>
    </submittedName>
</protein>
<dbReference type="EMBL" id="AGNL01028892">
    <property type="protein sequence ID" value="EJK57254.1"/>
    <property type="molecule type" value="Genomic_DNA"/>
</dbReference>
<proteinExistence type="predicted"/>
<feature type="non-terminal residue" evidence="1">
    <location>
        <position position="49"/>
    </location>
</feature>
<dbReference type="OrthoDB" id="29886at2759"/>
<keyword evidence="2" id="KW-1185">Reference proteome</keyword>
<accession>K0RXT2</accession>
<gene>
    <name evidence="1" type="ORF">THAOC_22725</name>
</gene>
<reference evidence="1 2" key="1">
    <citation type="journal article" date="2012" name="Genome Biol.">
        <title>Genome and low-iron response of an oceanic diatom adapted to chronic iron limitation.</title>
        <authorList>
            <person name="Lommer M."/>
            <person name="Specht M."/>
            <person name="Roy A.S."/>
            <person name="Kraemer L."/>
            <person name="Andreson R."/>
            <person name="Gutowska M.A."/>
            <person name="Wolf J."/>
            <person name="Bergner S.V."/>
            <person name="Schilhabel M.B."/>
            <person name="Klostermeier U.C."/>
            <person name="Beiko R.G."/>
            <person name="Rosenstiel P."/>
            <person name="Hippler M."/>
            <person name="Laroche J."/>
        </authorList>
    </citation>
    <scope>NUCLEOTIDE SEQUENCE [LARGE SCALE GENOMIC DNA]</scope>
    <source>
        <strain evidence="1 2">CCMP1005</strain>
    </source>
</reference>
<comment type="caution">
    <text evidence="1">The sequence shown here is derived from an EMBL/GenBank/DDBJ whole genome shotgun (WGS) entry which is preliminary data.</text>
</comment>